<evidence type="ECO:0000313" key="5">
    <source>
        <dbReference type="Proteomes" id="UP000316079"/>
    </source>
</evidence>
<dbReference type="PANTHER" id="PTHR45632">
    <property type="entry name" value="LD33804P"/>
    <property type="match status" value="1"/>
</dbReference>
<feature type="domain" description="BTB" evidence="3">
    <location>
        <begin position="180"/>
        <end position="244"/>
    </location>
</feature>
<dbReference type="InterPro" id="IPR011333">
    <property type="entry name" value="SKP1/BTB/POZ_sf"/>
</dbReference>
<gene>
    <name evidence="4" type="ORF">DNTS_017757</name>
</gene>
<sequence length="244" mass="27076">MSVRTAGISITTFGKHRLMYEYECQFSTCVGFYVSHSLFSSVYPTEILQVTSGMLSGQSALIDLDVKTNLTPQVMDCSLSELDLFIHESSSPIGLSINLTAQELPSTTSMTSGLIITPIMCSCQIKRRAVACRAMWRTKEIRMSEPKTSGADAGSVVSDPQHSQKLLRVLQSFRQDECFQDAELVLEGEHIPVQKNILAAASPYIRTKLNYNPPKDDGSVYRIELQGISVTTMRQILDYIFSGE</sequence>
<proteinExistence type="predicted"/>
<comment type="caution">
    <text evidence="4">The sequence shown here is derived from an EMBL/GenBank/DDBJ whole genome shotgun (WGS) entry which is preliminary data.</text>
</comment>
<dbReference type="Gene3D" id="3.30.710.10">
    <property type="entry name" value="Potassium Channel Kv1.1, Chain A"/>
    <property type="match status" value="1"/>
</dbReference>
<evidence type="ECO:0000259" key="3">
    <source>
        <dbReference type="PROSITE" id="PS50097"/>
    </source>
</evidence>
<evidence type="ECO:0000256" key="2">
    <source>
        <dbReference type="ARBA" id="ARBA00022737"/>
    </source>
</evidence>
<protein>
    <recommendedName>
        <fullName evidence="3">BTB domain-containing protein</fullName>
    </recommendedName>
</protein>
<dbReference type="Pfam" id="PF00651">
    <property type="entry name" value="BTB"/>
    <property type="match status" value="1"/>
</dbReference>
<accession>A0A553Q419</accession>
<keyword evidence="2" id="KW-0677">Repeat</keyword>
<dbReference type="AlphaFoldDB" id="A0A553Q419"/>
<name>A0A553Q419_9TELE</name>
<dbReference type="SUPFAM" id="SSF54695">
    <property type="entry name" value="POZ domain"/>
    <property type="match status" value="1"/>
</dbReference>
<reference evidence="4 5" key="1">
    <citation type="journal article" date="2019" name="Sci. Data">
        <title>Hybrid genome assembly and annotation of Danionella translucida.</title>
        <authorList>
            <person name="Kadobianskyi M."/>
            <person name="Schulze L."/>
            <person name="Schuelke M."/>
            <person name="Judkewitz B."/>
        </authorList>
    </citation>
    <scope>NUCLEOTIDE SEQUENCE [LARGE SCALE GENOMIC DNA]</scope>
    <source>
        <strain evidence="4 5">Bolton</strain>
    </source>
</reference>
<keyword evidence="1" id="KW-0880">Kelch repeat</keyword>
<dbReference type="OrthoDB" id="8845958at2759"/>
<evidence type="ECO:0000313" key="4">
    <source>
        <dbReference type="EMBL" id="TRY84675.1"/>
    </source>
</evidence>
<dbReference type="Proteomes" id="UP000316079">
    <property type="component" value="Unassembled WGS sequence"/>
</dbReference>
<organism evidence="4 5">
    <name type="scientific">Danionella cerebrum</name>
    <dbReference type="NCBI Taxonomy" id="2873325"/>
    <lineage>
        <taxon>Eukaryota</taxon>
        <taxon>Metazoa</taxon>
        <taxon>Chordata</taxon>
        <taxon>Craniata</taxon>
        <taxon>Vertebrata</taxon>
        <taxon>Euteleostomi</taxon>
        <taxon>Actinopterygii</taxon>
        <taxon>Neopterygii</taxon>
        <taxon>Teleostei</taxon>
        <taxon>Ostariophysi</taxon>
        <taxon>Cypriniformes</taxon>
        <taxon>Danionidae</taxon>
        <taxon>Danioninae</taxon>
        <taxon>Danionella</taxon>
    </lineage>
</organism>
<dbReference type="STRING" id="623744.A0A553Q419"/>
<dbReference type="InterPro" id="IPR000210">
    <property type="entry name" value="BTB/POZ_dom"/>
</dbReference>
<dbReference type="EMBL" id="SRMA01026392">
    <property type="protein sequence ID" value="TRY84675.1"/>
    <property type="molecule type" value="Genomic_DNA"/>
</dbReference>
<feature type="non-terminal residue" evidence="4">
    <location>
        <position position="244"/>
    </location>
</feature>
<dbReference type="PANTHER" id="PTHR45632:SF3">
    <property type="entry name" value="KELCH-LIKE PROTEIN 32"/>
    <property type="match status" value="1"/>
</dbReference>
<dbReference type="PROSITE" id="PS50097">
    <property type="entry name" value="BTB"/>
    <property type="match status" value="1"/>
</dbReference>
<keyword evidence="5" id="KW-1185">Reference proteome</keyword>
<evidence type="ECO:0000256" key="1">
    <source>
        <dbReference type="ARBA" id="ARBA00022441"/>
    </source>
</evidence>